<accession>A0A2Z4Y587</accession>
<evidence type="ECO:0000259" key="1">
    <source>
        <dbReference type="Pfam" id="PF00534"/>
    </source>
</evidence>
<dbReference type="GO" id="GO:0016757">
    <property type="term" value="F:glycosyltransferase activity"/>
    <property type="evidence" value="ECO:0007669"/>
    <property type="project" value="InterPro"/>
</dbReference>
<feature type="domain" description="Glycosyl transferase family 1" evidence="1">
    <location>
        <begin position="198"/>
        <end position="367"/>
    </location>
</feature>
<evidence type="ECO:0000313" key="4">
    <source>
        <dbReference type="Proteomes" id="UP000262583"/>
    </source>
</evidence>
<dbReference type="EMBL" id="CP030759">
    <property type="protein sequence ID" value="AXA35595.1"/>
    <property type="molecule type" value="Genomic_DNA"/>
</dbReference>
<proteinExistence type="predicted"/>
<dbReference type="KEGG" id="schv:BRCON_0818"/>
<name>A0A2Z4Y587_SUMC1</name>
<evidence type="ECO:0000259" key="2">
    <source>
        <dbReference type="Pfam" id="PF13439"/>
    </source>
</evidence>
<protein>
    <submittedName>
        <fullName evidence="3">Glycosyltransferase</fullName>
    </submittedName>
</protein>
<organism evidence="3 4">
    <name type="scientific">Sumerlaea chitinivorans</name>
    <dbReference type="NCBI Taxonomy" id="2250252"/>
    <lineage>
        <taxon>Bacteria</taxon>
        <taxon>Candidatus Sumerlaeota</taxon>
        <taxon>Candidatus Sumerlaeia</taxon>
        <taxon>Candidatus Sumerlaeales</taxon>
        <taxon>Candidatus Sumerlaeaceae</taxon>
        <taxon>Candidatus Sumerlaea</taxon>
    </lineage>
</organism>
<sequence>MVTSSEQPRIRIAYFITSLEVGGSERQLVSWLRGLSPERYERHLICLSGFGPLENEARATGAVLHDLRYPRLKAAGTIQWQNIPAAALTLVRLVRLLREIQPHVLHTMIPVCNVLGAIAGKIAGVPRMACTKLALGAYRDKARLLPKIEDVTDRWFHLIHCKSRGILEDIARRQPIPRERMRVIYNGISVSRFDIVCDRERVREELNIPQDAFVIGMVANLIPYKGHREAIEAFAQLHAKHGNIRLLLVGRDDGIGDELRALAEELRVGEKVIFTGPRSDIPQVMIAMDVLLSASHEEGFSNVLLEAMASRLPIVATRVGGNPEAVVDGETGFLVDVKAPEQIAKAFSTLIENPNLARRMGQAGRERVEREFSYEAMMQGLERFYEELLQDIDLSRHAQA</sequence>
<dbReference type="InterPro" id="IPR028098">
    <property type="entry name" value="Glyco_trans_4-like_N"/>
</dbReference>
<gene>
    <name evidence="3" type="ORF">BRCON_0818</name>
</gene>
<dbReference type="SUPFAM" id="SSF53756">
    <property type="entry name" value="UDP-Glycosyltransferase/glycogen phosphorylase"/>
    <property type="match status" value="1"/>
</dbReference>
<dbReference type="AlphaFoldDB" id="A0A2Z4Y587"/>
<feature type="domain" description="Glycosyltransferase subfamily 4-like N-terminal" evidence="2">
    <location>
        <begin position="21"/>
        <end position="192"/>
    </location>
</feature>
<dbReference type="InterPro" id="IPR001296">
    <property type="entry name" value="Glyco_trans_1"/>
</dbReference>
<dbReference type="Proteomes" id="UP000262583">
    <property type="component" value="Chromosome"/>
</dbReference>
<reference evidence="3 4" key="1">
    <citation type="submission" date="2018-05" db="EMBL/GenBank/DDBJ databases">
        <title>A metagenomic window into the 2 km-deep terrestrial subsurface aquifer revealed taxonomically and functionally diverse microbial community comprising novel uncultured bacterial lineages.</title>
        <authorList>
            <person name="Kadnikov V.V."/>
            <person name="Mardanov A.V."/>
            <person name="Beletsky A.V."/>
            <person name="Banks D."/>
            <person name="Pimenov N.V."/>
            <person name="Frank Y.A."/>
            <person name="Karnachuk O.V."/>
            <person name="Ravin N.V."/>
        </authorList>
    </citation>
    <scope>NUCLEOTIDE SEQUENCE [LARGE SCALE GENOMIC DNA]</scope>
    <source>
        <strain evidence="3">BY</strain>
    </source>
</reference>
<keyword evidence="3" id="KW-0808">Transferase</keyword>
<dbReference type="Gene3D" id="3.40.50.2000">
    <property type="entry name" value="Glycogen Phosphorylase B"/>
    <property type="match status" value="2"/>
</dbReference>
<dbReference type="Pfam" id="PF13439">
    <property type="entry name" value="Glyco_transf_4"/>
    <property type="match status" value="1"/>
</dbReference>
<dbReference type="PANTHER" id="PTHR12526">
    <property type="entry name" value="GLYCOSYLTRANSFERASE"/>
    <property type="match status" value="1"/>
</dbReference>
<evidence type="ECO:0000313" key="3">
    <source>
        <dbReference type="EMBL" id="AXA35595.1"/>
    </source>
</evidence>
<dbReference type="Pfam" id="PF00534">
    <property type="entry name" value="Glycos_transf_1"/>
    <property type="match status" value="1"/>
</dbReference>